<keyword evidence="7 14" id="KW-1133">Transmembrane helix</keyword>
<keyword evidence="11" id="KW-0675">Receptor</keyword>
<keyword evidence="3" id="KW-1003">Cell membrane</keyword>
<dbReference type="FunFam" id="1.20.1070.10:FF:000010">
    <property type="entry name" value="Olfactory receptor"/>
    <property type="match status" value="1"/>
</dbReference>
<comment type="similarity">
    <text evidence="2">Belongs to the G-protein coupled receptor 1 family.</text>
</comment>
<evidence type="ECO:0000256" key="5">
    <source>
        <dbReference type="ARBA" id="ARBA00022692"/>
    </source>
</evidence>
<sequence length="313" mass="35460">MQEWNQTIITELFLVGFGDLHRSKYFFFCMFFLLYLVALKGNLLVITLVIINEALHLPMYFFLSQLSLSEIIFTSNMVPTILRLILSGGGNMSVSGCKIQFFALCVPTLTQCLLLAAMSFDRYVAICNPLHYTSIMTFKLQLWVAIFCWVCGFSACVLVIVFIYQLQFCRSNVINHFACDIGPVMEISCSDTSRMELVTSLVSTVSIAFPFLFIIGSYISIILTILRIPSSFGRQKAFSTCSSHLAVVCMYYGTLVALYIYPFGKHSANAKFIFILYTSVTPLFNPIIYSLRNQDIKRAIRKLVSICKKKIDV</sequence>
<keyword evidence="4" id="KW-0716">Sensory transduction</keyword>
<feature type="transmembrane region" description="Helical" evidence="14">
    <location>
        <begin position="201"/>
        <end position="226"/>
    </location>
</feature>
<keyword evidence="8" id="KW-0297">G-protein coupled receptor</keyword>
<dbReference type="Pfam" id="PF13853">
    <property type="entry name" value="7tm_4"/>
    <property type="match status" value="1"/>
</dbReference>
<dbReference type="PANTHER" id="PTHR24242">
    <property type="entry name" value="G-PROTEIN COUPLED RECEPTOR"/>
    <property type="match status" value="1"/>
</dbReference>
<dbReference type="PANTHER" id="PTHR24242:SF414">
    <property type="entry name" value="OLFACTORY RECEPTOR 5V1-LIKE"/>
    <property type="match status" value="1"/>
</dbReference>
<feature type="transmembrane region" description="Helical" evidence="14">
    <location>
        <begin position="238"/>
        <end position="260"/>
    </location>
</feature>
<dbReference type="PRINTS" id="PR00245">
    <property type="entry name" value="OLFACTORYR"/>
</dbReference>
<dbReference type="GeneID" id="100491071"/>
<evidence type="ECO:0000256" key="10">
    <source>
        <dbReference type="ARBA" id="ARBA00023157"/>
    </source>
</evidence>
<evidence type="ECO:0000256" key="12">
    <source>
        <dbReference type="ARBA" id="ARBA00023180"/>
    </source>
</evidence>
<evidence type="ECO:0000313" key="18">
    <source>
        <dbReference type="Xenbase" id="XB-GENE-29080515"/>
    </source>
</evidence>
<feature type="transmembrane region" description="Helical" evidence="14">
    <location>
        <begin position="25"/>
        <end position="50"/>
    </location>
</feature>
<dbReference type="PROSITE" id="PS50262">
    <property type="entry name" value="G_PROTEIN_RECEP_F1_2"/>
    <property type="match status" value="1"/>
</dbReference>
<dbReference type="GO" id="GO:0004984">
    <property type="term" value="F:olfactory receptor activity"/>
    <property type="evidence" value="ECO:0007669"/>
    <property type="project" value="InterPro"/>
</dbReference>
<proteinExistence type="inferred from homology"/>
<accession>A0A8J0QTJ8</accession>
<feature type="transmembrane region" description="Helical" evidence="14">
    <location>
        <begin position="140"/>
        <end position="164"/>
    </location>
</feature>
<dbReference type="Proteomes" id="UP000008143">
    <property type="component" value="Chromosome 3"/>
</dbReference>
<dbReference type="CTD" id="100491071"/>
<keyword evidence="5 14" id="KW-0812">Transmembrane</keyword>
<evidence type="ECO:0000256" key="13">
    <source>
        <dbReference type="ARBA" id="ARBA00023224"/>
    </source>
</evidence>
<keyword evidence="6" id="KW-0552">Olfaction</keyword>
<dbReference type="InterPro" id="IPR017452">
    <property type="entry name" value="GPCR_Rhodpsn_7TM"/>
</dbReference>
<evidence type="ECO:0000256" key="11">
    <source>
        <dbReference type="ARBA" id="ARBA00023170"/>
    </source>
</evidence>
<dbReference type="KEGG" id="xtr:100491071"/>
<evidence type="ECO:0000256" key="1">
    <source>
        <dbReference type="ARBA" id="ARBA00004651"/>
    </source>
</evidence>
<evidence type="ECO:0000313" key="17">
    <source>
        <dbReference type="RefSeq" id="XP_002941996.1"/>
    </source>
</evidence>
<dbReference type="InterPro" id="IPR050939">
    <property type="entry name" value="Olfactory_GPCR1"/>
</dbReference>
<dbReference type="OMA" id="HRSKYFF"/>
<evidence type="ECO:0000256" key="2">
    <source>
        <dbReference type="ARBA" id="ARBA00010663"/>
    </source>
</evidence>
<dbReference type="GO" id="GO:0004930">
    <property type="term" value="F:G protein-coupled receptor activity"/>
    <property type="evidence" value="ECO:0007669"/>
    <property type="project" value="UniProtKB-KW"/>
</dbReference>
<reference evidence="17" key="1">
    <citation type="submission" date="2025-08" db="UniProtKB">
        <authorList>
            <consortium name="RefSeq"/>
        </authorList>
    </citation>
    <scope>IDENTIFICATION</scope>
    <source>
        <strain evidence="17">Nigerian</strain>
        <tissue evidence="17">Liver and blood</tissue>
    </source>
</reference>
<feature type="transmembrane region" description="Helical" evidence="14">
    <location>
        <begin position="272"/>
        <end position="291"/>
    </location>
</feature>
<evidence type="ECO:0000256" key="8">
    <source>
        <dbReference type="ARBA" id="ARBA00023040"/>
    </source>
</evidence>
<dbReference type="SUPFAM" id="SSF81321">
    <property type="entry name" value="Family A G protein-coupled receptor-like"/>
    <property type="match status" value="1"/>
</dbReference>
<evidence type="ECO:0000256" key="7">
    <source>
        <dbReference type="ARBA" id="ARBA00022989"/>
    </source>
</evidence>
<comment type="subcellular location">
    <subcellularLocation>
        <location evidence="1">Cell membrane</location>
        <topology evidence="1">Multi-pass membrane protein</topology>
    </subcellularLocation>
</comment>
<name>A0A8J0QTJ8_XENTR</name>
<dbReference type="Gene3D" id="1.20.1070.10">
    <property type="entry name" value="Rhodopsin 7-helix transmembrane proteins"/>
    <property type="match status" value="1"/>
</dbReference>
<organism evidence="16 17">
    <name type="scientific">Xenopus tropicalis</name>
    <name type="common">Western clawed frog</name>
    <name type="synonym">Silurana tropicalis</name>
    <dbReference type="NCBI Taxonomy" id="8364"/>
    <lineage>
        <taxon>Eukaryota</taxon>
        <taxon>Metazoa</taxon>
        <taxon>Chordata</taxon>
        <taxon>Craniata</taxon>
        <taxon>Vertebrata</taxon>
        <taxon>Euteleostomi</taxon>
        <taxon>Amphibia</taxon>
        <taxon>Batrachia</taxon>
        <taxon>Anura</taxon>
        <taxon>Pipoidea</taxon>
        <taxon>Pipidae</taxon>
        <taxon>Xenopodinae</taxon>
        <taxon>Xenopus</taxon>
        <taxon>Silurana</taxon>
    </lineage>
</organism>
<dbReference type="PRINTS" id="PR00237">
    <property type="entry name" value="GPCRRHODOPSN"/>
</dbReference>
<dbReference type="GO" id="GO:0005886">
    <property type="term" value="C:plasma membrane"/>
    <property type="evidence" value="ECO:0007669"/>
    <property type="project" value="UniProtKB-SubCell"/>
</dbReference>
<evidence type="ECO:0000313" key="16">
    <source>
        <dbReference type="Proteomes" id="UP000008143"/>
    </source>
</evidence>
<dbReference type="AlphaFoldDB" id="A0A8J0QTJ8"/>
<evidence type="ECO:0000256" key="9">
    <source>
        <dbReference type="ARBA" id="ARBA00023136"/>
    </source>
</evidence>
<evidence type="ECO:0000256" key="3">
    <source>
        <dbReference type="ARBA" id="ARBA00022475"/>
    </source>
</evidence>
<evidence type="ECO:0000256" key="14">
    <source>
        <dbReference type="SAM" id="Phobius"/>
    </source>
</evidence>
<feature type="domain" description="G-protein coupled receptors family 1 profile" evidence="15">
    <location>
        <begin position="41"/>
        <end position="289"/>
    </location>
</feature>
<keyword evidence="13" id="KW-0807">Transducer</keyword>
<protein>
    <submittedName>
        <fullName evidence="17">Olfactory receptor 5V1-like</fullName>
    </submittedName>
</protein>
<dbReference type="AGR" id="Xenbase:XB-GENE-29080515"/>
<dbReference type="InterPro" id="IPR000725">
    <property type="entry name" value="Olfact_rcpt"/>
</dbReference>
<evidence type="ECO:0000256" key="4">
    <source>
        <dbReference type="ARBA" id="ARBA00022606"/>
    </source>
</evidence>
<keyword evidence="9 14" id="KW-0472">Membrane</keyword>
<evidence type="ECO:0000259" key="15">
    <source>
        <dbReference type="PROSITE" id="PS50262"/>
    </source>
</evidence>
<dbReference type="FunFam" id="1.10.1220.70:FF:000001">
    <property type="entry name" value="Olfactory receptor"/>
    <property type="match status" value="1"/>
</dbReference>
<evidence type="ECO:0000256" key="6">
    <source>
        <dbReference type="ARBA" id="ARBA00022725"/>
    </source>
</evidence>
<keyword evidence="10" id="KW-1015">Disulfide bond</keyword>
<keyword evidence="12" id="KW-0325">Glycoprotein</keyword>
<feature type="transmembrane region" description="Helical" evidence="14">
    <location>
        <begin position="99"/>
        <end position="120"/>
    </location>
</feature>
<dbReference type="RefSeq" id="XP_002941996.1">
    <property type="nucleotide sequence ID" value="XM_002941950.1"/>
</dbReference>
<dbReference type="Xenbase" id="XB-GENE-29080515">
    <property type="gene designation" value="or16d6"/>
</dbReference>
<keyword evidence="16" id="KW-1185">Reference proteome</keyword>
<dbReference type="InterPro" id="IPR000276">
    <property type="entry name" value="GPCR_Rhodpsn"/>
</dbReference>
<dbReference type="OrthoDB" id="9444602at2759"/>
<gene>
    <name evidence="18" type="primary">or16d6</name>
    <name evidence="17" type="synonym">LOC100491071</name>
</gene>